<dbReference type="GO" id="GO:0005886">
    <property type="term" value="C:plasma membrane"/>
    <property type="evidence" value="ECO:0007669"/>
    <property type="project" value="TreeGrafter"/>
</dbReference>
<evidence type="ECO:0000256" key="2">
    <source>
        <dbReference type="ARBA" id="ARBA00009347"/>
    </source>
</evidence>
<dbReference type="PANTHER" id="PTHR42803:SF1">
    <property type="entry name" value="BROAD-SPECIFICITY LINEAR ACYL-COA DEHYDROGENASE FADE5"/>
    <property type="match status" value="1"/>
</dbReference>
<evidence type="ECO:0000256" key="3">
    <source>
        <dbReference type="ARBA" id="ARBA00011881"/>
    </source>
</evidence>
<dbReference type="InterPro" id="IPR036250">
    <property type="entry name" value="AcylCo_DH-like_C"/>
</dbReference>
<comment type="similarity">
    <text evidence="2 7">Belongs to the acyl-CoA dehydrogenase family.</text>
</comment>
<feature type="domain" description="Acyl-CoA dehydrogenase/oxidase N-terminal" evidence="10">
    <location>
        <begin position="40"/>
        <end position="156"/>
    </location>
</feature>
<feature type="domain" description="Acetyl-CoA dehydrogenase-like C-terminal" evidence="11">
    <location>
        <begin position="470"/>
        <end position="594"/>
    </location>
</feature>
<dbReference type="Pfam" id="PF00441">
    <property type="entry name" value="Acyl-CoA_dh_1"/>
    <property type="match status" value="1"/>
</dbReference>
<dbReference type="PANTHER" id="PTHR42803">
    <property type="entry name" value="ACYL-COA DEHYDROGENASE"/>
    <property type="match status" value="1"/>
</dbReference>
<dbReference type="EMBL" id="AP021876">
    <property type="protein sequence ID" value="BBO80965.1"/>
    <property type="molecule type" value="Genomic_DNA"/>
</dbReference>
<evidence type="ECO:0000313" key="12">
    <source>
        <dbReference type="EMBL" id="BBO80965.1"/>
    </source>
</evidence>
<dbReference type="Gene3D" id="1.20.140.10">
    <property type="entry name" value="Butyryl-CoA Dehydrogenase, subunit A, domain 3"/>
    <property type="match status" value="1"/>
</dbReference>
<dbReference type="GO" id="GO:0016627">
    <property type="term" value="F:oxidoreductase activity, acting on the CH-CH group of donors"/>
    <property type="evidence" value="ECO:0007669"/>
    <property type="project" value="InterPro"/>
</dbReference>
<dbReference type="InterPro" id="IPR052166">
    <property type="entry name" value="Diverse_Acyl-CoA_DH"/>
</dbReference>
<accession>A0A5K7ZL35</accession>
<keyword evidence="4 7" id="KW-0285">Flavoprotein</keyword>
<comment type="subunit">
    <text evidence="3">Homotetramer.</text>
</comment>
<comment type="cofactor">
    <cofactor evidence="1 7">
        <name>FAD</name>
        <dbReference type="ChEBI" id="CHEBI:57692"/>
    </cofactor>
</comment>
<dbReference type="AlphaFoldDB" id="A0A5K7ZL35"/>
<dbReference type="InterPro" id="IPR037069">
    <property type="entry name" value="AcylCoA_DH/ox_N_sf"/>
</dbReference>
<proteinExistence type="inferred from homology"/>
<protein>
    <submittedName>
        <fullName evidence="12">Acyl-CoA dehydrogenase</fullName>
    </submittedName>
</protein>
<reference evidence="12 13" key="1">
    <citation type="submission" date="2019-11" db="EMBL/GenBank/DDBJ databases">
        <title>Comparative genomics of hydrocarbon-degrading Desulfosarcina strains.</title>
        <authorList>
            <person name="Watanabe M."/>
            <person name="Kojima H."/>
            <person name="Fukui M."/>
        </authorList>
    </citation>
    <scope>NUCLEOTIDE SEQUENCE [LARGE SCALE GENOMIC DNA]</scope>
    <source>
        <strain evidence="12 13">28bB2T</strain>
    </source>
</reference>
<evidence type="ECO:0000313" key="13">
    <source>
        <dbReference type="Proteomes" id="UP000425960"/>
    </source>
</evidence>
<dbReference type="InterPro" id="IPR006091">
    <property type="entry name" value="Acyl-CoA_Oxase/DH_mid-dom"/>
</dbReference>
<evidence type="ECO:0000259" key="10">
    <source>
        <dbReference type="Pfam" id="PF02771"/>
    </source>
</evidence>
<dbReference type="InterPro" id="IPR025878">
    <property type="entry name" value="Acyl-CoA_dh-like_C_dom"/>
</dbReference>
<dbReference type="Pfam" id="PF02771">
    <property type="entry name" value="Acyl-CoA_dh_N"/>
    <property type="match status" value="1"/>
</dbReference>
<dbReference type="Pfam" id="PF02770">
    <property type="entry name" value="Acyl-CoA_dh_M"/>
    <property type="match status" value="1"/>
</dbReference>
<dbReference type="SUPFAM" id="SSF56645">
    <property type="entry name" value="Acyl-CoA dehydrogenase NM domain-like"/>
    <property type="match status" value="1"/>
</dbReference>
<dbReference type="GO" id="GO:0050660">
    <property type="term" value="F:flavin adenine dinucleotide binding"/>
    <property type="evidence" value="ECO:0007669"/>
    <property type="project" value="InterPro"/>
</dbReference>
<evidence type="ECO:0000256" key="1">
    <source>
        <dbReference type="ARBA" id="ARBA00001974"/>
    </source>
</evidence>
<dbReference type="Pfam" id="PF12806">
    <property type="entry name" value="Acyl-CoA_dh_C"/>
    <property type="match status" value="1"/>
</dbReference>
<dbReference type="InterPro" id="IPR009100">
    <property type="entry name" value="AcylCoA_DH/oxidase_NM_dom_sf"/>
</dbReference>
<dbReference type="InterPro" id="IPR046373">
    <property type="entry name" value="Acyl-CoA_Oxase/DH_mid-dom_sf"/>
</dbReference>
<keyword evidence="6 7" id="KW-0560">Oxidoreductase</keyword>
<dbReference type="InterPro" id="IPR009075">
    <property type="entry name" value="AcylCo_DH/oxidase_C"/>
</dbReference>
<evidence type="ECO:0000256" key="7">
    <source>
        <dbReference type="RuleBase" id="RU362125"/>
    </source>
</evidence>
<evidence type="ECO:0000256" key="6">
    <source>
        <dbReference type="ARBA" id="ARBA00023002"/>
    </source>
</evidence>
<organism evidence="12 13">
    <name type="scientific">Desulfosarcina ovata subsp. sediminis</name>
    <dbReference type="NCBI Taxonomy" id="885957"/>
    <lineage>
        <taxon>Bacteria</taxon>
        <taxon>Pseudomonadati</taxon>
        <taxon>Thermodesulfobacteriota</taxon>
        <taxon>Desulfobacteria</taxon>
        <taxon>Desulfobacterales</taxon>
        <taxon>Desulfosarcinaceae</taxon>
        <taxon>Desulfosarcina</taxon>
    </lineage>
</organism>
<sequence length="603" mass="66313">MAQTIADRRDIDFVLHEQLDVASLRQYPRFADFDRETVDLILDTASDLAVREILPTLKVGDTVGCRYENNVVVTPEAFKQAWRALRAGDWFAIDRPREAGGQGMPSSVAAAARSYLIGANMGMMFPVHLIHGPGMLIEMFGSDAQKAIYLEKLYAGTWGCSMMLTEPDSGSDLSNLKTTAVRNADGTFLITGNKIFTSFGEQDLTDNIIHLVLGRIQGAPRGARGISLFLVPKFHINGDGSLGPRNGIYCTGIENKMGHHGTPSCSMSLGANGDCSATLLGPENQGLAVMFHMMNKFRQIVGNQGMSISSVAYLHALEHARQRIQGVRPGDKKYQPVTIINHPDIRRMLMTMKVYIEGTRSMIYYIAHCEDKQAVAETEQEERTLGEIIDFLIPVAKAFITDRAVEICNMSMQIFGGYGYIKDYPVEQLVRDVKILTIYEGTNGVQAMDLAGRKLMMQNGRLPATMIVKMRKCVAQSRANTATRPLAEKIDTAIDQFEGIVAHLQSLGQGKGVSELYLYAYPFMEVVGDMTVAWMLLWRASVAAGKIAQTGDPVATDFYRGQLLSAEHFVRTMLPVTLARMQVIRATCTAATDIADGAFGGSY</sequence>
<gene>
    <name evidence="12" type="ORF">DSCO28_15310</name>
</gene>
<feature type="domain" description="Acyl-CoA dehydrogenase/oxidase C-terminal" evidence="8">
    <location>
        <begin position="284"/>
        <end position="453"/>
    </location>
</feature>
<dbReference type="RefSeq" id="WP_155321777.1">
    <property type="nucleotide sequence ID" value="NZ_AP021876.1"/>
</dbReference>
<dbReference type="Proteomes" id="UP000425960">
    <property type="component" value="Chromosome"/>
</dbReference>
<feature type="domain" description="Acyl-CoA oxidase/dehydrogenase middle" evidence="9">
    <location>
        <begin position="161"/>
        <end position="269"/>
    </location>
</feature>
<keyword evidence="5 7" id="KW-0274">FAD</keyword>
<evidence type="ECO:0000259" key="9">
    <source>
        <dbReference type="Pfam" id="PF02770"/>
    </source>
</evidence>
<evidence type="ECO:0000259" key="11">
    <source>
        <dbReference type="Pfam" id="PF12806"/>
    </source>
</evidence>
<dbReference type="InterPro" id="IPR013786">
    <property type="entry name" value="AcylCoA_DH/ox_N"/>
</dbReference>
<dbReference type="SUPFAM" id="SSF47203">
    <property type="entry name" value="Acyl-CoA dehydrogenase C-terminal domain-like"/>
    <property type="match status" value="1"/>
</dbReference>
<evidence type="ECO:0000256" key="5">
    <source>
        <dbReference type="ARBA" id="ARBA00022827"/>
    </source>
</evidence>
<dbReference type="Gene3D" id="1.10.540.10">
    <property type="entry name" value="Acyl-CoA dehydrogenase/oxidase, N-terminal domain"/>
    <property type="match status" value="1"/>
</dbReference>
<dbReference type="KEGG" id="dov:DSCO28_15310"/>
<dbReference type="Gene3D" id="2.40.110.10">
    <property type="entry name" value="Butyryl-CoA Dehydrogenase, subunit A, domain 2"/>
    <property type="match status" value="1"/>
</dbReference>
<name>A0A5K7ZL35_9BACT</name>
<evidence type="ECO:0000259" key="8">
    <source>
        <dbReference type="Pfam" id="PF00441"/>
    </source>
</evidence>
<evidence type="ECO:0000256" key="4">
    <source>
        <dbReference type="ARBA" id="ARBA00022630"/>
    </source>
</evidence>